<dbReference type="PANTHER" id="PTHR36505">
    <property type="entry name" value="BLR1072 PROTEIN"/>
    <property type="match status" value="1"/>
</dbReference>
<dbReference type="Proteomes" id="UP001575105">
    <property type="component" value="Unassembled WGS sequence"/>
</dbReference>
<keyword evidence="4" id="KW-1185">Reference proteome</keyword>
<reference evidence="3 4" key="1">
    <citation type="submission" date="2024-08" db="EMBL/GenBank/DDBJ databases">
        <title>Whole-genome sequencing of halo(alkali)philic microorganisms from hypersaline lakes.</title>
        <authorList>
            <person name="Sorokin D.Y."/>
            <person name="Merkel A.Y."/>
            <person name="Messina E."/>
            <person name="Yakimov M."/>
        </authorList>
    </citation>
    <scope>NUCLEOTIDE SEQUENCE [LARGE SCALE GENOMIC DNA]</scope>
    <source>
        <strain evidence="3 4">AB-hyl4</strain>
    </source>
</reference>
<feature type="compositionally biased region" description="Basic and acidic residues" evidence="1">
    <location>
        <begin position="206"/>
        <end position="220"/>
    </location>
</feature>
<proteinExistence type="predicted"/>
<dbReference type="SUPFAM" id="SSF50346">
    <property type="entry name" value="PRC-barrel domain"/>
    <property type="match status" value="1"/>
</dbReference>
<evidence type="ECO:0000313" key="4">
    <source>
        <dbReference type="Proteomes" id="UP001575105"/>
    </source>
</evidence>
<comment type="caution">
    <text evidence="3">The sequence shown here is derived from an EMBL/GenBank/DDBJ whole genome shotgun (WGS) entry which is preliminary data.</text>
</comment>
<feature type="compositionally biased region" description="Low complexity" evidence="1">
    <location>
        <begin position="8"/>
        <end position="34"/>
    </location>
</feature>
<evidence type="ECO:0000259" key="2">
    <source>
        <dbReference type="Pfam" id="PF05239"/>
    </source>
</evidence>
<dbReference type="RefSeq" id="WP_425345658.1">
    <property type="nucleotide sequence ID" value="NZ_JBGUBD010000005.1"/>
</dbReference>
<evidence type="ECO:0000256" key="1">
    <source>
        <dbReference type="SAM" id="MobiDB-lite"/>
    </source>
</evidence>
<evidence type="ECO:0000313" key="3">
    <source>
        <dbReference type="EMBL" id="MFA9478446.1"/>
    </source>
</evidence>
<dbReference type="PANTHER" id="PTHR36505:SF1">
    <property type="entry name" value="BLR1072 PROTEIN"/>
    <property type="match status" value="1"/>
</dbReference>
<gene>
    <name evidence="3" type="ORF">ACERK3_09070</name>
</gene>
<feature type="region of interest" description="Disordered" evidence="1">
    <location>
        <begin position="1"/>
        <end position="34"/>
    </location>
</feature>
<sequence>MTEAGVDQQQAQQESQRLAQQLSQQPGEREQIQQQIEQALTQAGVEQEQAQQESQRLAQRVHQQFQQAGLVEREPRVYRYNELLDFEVRGRDDQEIGQLQDLVIDTREGRVIYGILSYGGILGIGEELAPVPFQALQFDEQEERFTLDATEEQLDQVAYQEGEEPDWQDQQWAMQTHQAFDEEPYWQVFGYAPPGEEGMQQQQQQQREHQQREQRERQEREEAEQY</sequence>
<protein>
    <submittedName>
        <fullName evidence="3">PRC-barrel domain-containing protein</fullName>
    </submittedName>
</protein>
<dbReference type="Pfam" id="PF05239">
    <property type="entry name" value="PRC"/>
    <property type="match status" value="1"/>
</dbReference>
<organism evidence="3 4">
    <name type="scientific">Natronomicrosphaera hydrolytica</name>
    <dbReference type="NCBI Taxonomy" id="3242702"/>
    <lineage>
        <taxon>Bacteria</taxon>
        <taxon>Pseudomonadati</taxon>
        <taxon>Planctomycetota</taxon>
        <taxon>Phycisphaerae</taxon>
        <taxon>Phycisphaerales</taxon>
        <taxon>Phycisphaeraceae</taxon>
        <taxon>Natronomicrosphaera</taxon>
    </lineage>
</organism>
<feature type="region of interest" description="Disordered" evidence="1">
    <location>
        <begin position="189"/>
        <end position="226"/>
    </location>
</feature>
<dbReference type="Gene3D" id="2.30.30.240">
    <property type="entry name" value="PRC-barrel domain"/>
    <property type="match status" value="1"/>
</dbReference>
<feature type="compositionally biased region" description="Low complexity" evidence="1">
    <location>
        <begin position="196"/>
        <end position="205"/>
    </location>
</feature>
<accession>A0ABV4U4I3</accession>
<dbReference type="InterPro" id="IPR011033">
    <property type="entry name" value="PRC_barrel-like_sf"/>
</dbReference>
<dbReference type="InterPro" id="IPR027275">
    <property type="entry name" value="PRC-brl_dom"/>
</dbReference>
<dbReference type="EMBL" id="JBGUBD010000005">
    <property type="protein sequence ID" value="MFA9478446.1"/>
    <property type="molecule type" value="Genomic_DNA"/>
</dbReference>
<feature type="domain" description="PRC-barrel" evidence="2">
    <location>
        <begin position="77"/>
        <end position="154"/>
    </location>
</feature>
<name>A0ABV4U4I3_9BACT</name>